<evidence type="ECO:0000313" key="4">
    <source>
        <dbReference type="EMBL" id="KAB1061807.1"/>
    </source>
</evidence>
<dbReference type="Proteomes" id="UP000435357">
    <property type="component" value="Unassembled WGS sequence"/>
</dbReference>
<dbReference type="InterPro" id="IPR000286">
    <property type="entry name" value="HDACs"/>
</dbReference>
<dbReference type="Pfam" id="PF00850">
    <property type="entry name" value="Hist_deacetyl"/>
    <property type="match status" value="1"/>
</dbReference>
<dbReference type="PANTHER" id="PTHR10625:SF19">
    <property type="entry name" value="HISTONE DEACETYLASE 12"/>
    <property type="match status" value="1"/>
</dbReference>
<dbReference type="EMBL" id="WACR01000014">
    <property type="protein sequence ID" value="KAB1061807.1"/>
    <property type="molecule type" value="Genomic_DNA"/>
</dbReference>
<dbReference type="PANTHER" id="PTHR10625">
    <property type="entry name" value="HISTONE DEACETYLASE HDAC1-RELATED"/>
    <property type="match status" value="1"/>
</dbReference>
<feature type="domain" description="Histone deacetylase" evidence="3">
    <location>
        <begin position="18"/>
        <end position="288"/>
    </location>
</feature>
<comment type="caution">
    <text evidence="4">The sequence shown here is derived from an EMBL/GenBank/DDBJ whole genome shotgun (WGS) entry which is preliminary data.</text>
</comment>
<dbReference type="InterPro" id="IPR044150">
    <property type="entry name" value="HDAC_classIV"/>
</dbReference>
<organism evidence="4 5">
    <name type="scientific">Salibacter halophilus</name>
    <dbReference type="NCBI Taxonomy" id="1803916"/>
    <lineage>
        <taxon>Bacteria</taxon>
        <taxon>Pseudomonadati</taxon>
        <taxon>Bacteroidota</taxon>
        <taxon>Flavobacteriia</taxon>
        <taxon>Flavobacteriales</taxon>
        <taxon>Salibacteraceae</taxon>
        <taxon>Salibacter</taxon>
    </lineage>
</organism>
<dbReference type="SUPFAM" id="SSF52768">
    <property type="entry name" value="Arginase/deacetylase"/>
    <property type="match status" value="1"/>
</dbReference>
<dbReference type="InterPro" id="IPR023696">
    <property type="entry name" value="Ureohydrolase_dom_sf"/>
</dbReference>
<dbReference type="GO" id="GO:0004407">
    <property type="term" value="F:histone deacetylase activity"/>
    <property type="evidence" value="ECO:0007669"/>
    <property type="project" value="InterPro"/>
</dbReference>
<dbReference type="CDD" id="cd09993">
    <property type="entry name" value="HDAC_classIV"/>
    <property type="match status" value="1"/>
</dbReference>
<dbReference type="AlphaFoldDB" id="A0A6N6M397"/>
<evidence type="ECO:0000256" key="2">
    <source>
        <dbReference type="ARBA" id="ARBA00022801"/>
    </source>
</evidence>
<dbReference type="RefSeq" id="WP_151170127.1">
    <property type="nucleotide sequence ID" value="NZ_WACR01000014.1"/>
</dbReference>
<evidence type="ECO:0000256" key="1">
    <source>
        <dbReference type="ARBA" id="ARBA00005947"/>
    </source>
</evidence>
<dbReference type="Gene3D" id="3.40.800.20">
    <property type="entry name" value="Histone deacetylase domain"/>
    <property type="match status" value="1"/>
</dbReference>
<protein>
    <submittedName>
        <fullName evidence="4">Histone deacetylase</fullName>
    </submittedName>
</protein>
<comment type="similarity">
    <text evidence="1">Belongs to the histone deacetylase family.</text>
</comment>
<reference evidence="4 5" key="1">
    <citation type="submission" date="2019-09" db="EMBL/GenBank/DDBJ databases">
        <title>Genomes of Cryomorphaceae.</title>
        <authorList>
            <person name="Bowman J.P."/>
        </authorList>
    </citation>
    <scope>NUCLEOTIDE SEQUENCE [LARGE SCALE GENOMIC DNA]</scope>
    <source>
        <strain evidence="4 5">KCTC 52047</strain>
    </source>
</reference>
<gene>
    <name evidence="4" type="ORF">F3059_13365</name>
</gene>
<sequence>MLKIAWSKIYKHPLPENHRFPMEKYELLPQQLLYEGTVTEENFFQPEPLDESLILSTHDKEYWDKLKNLKLSRKEERKTGFPLSKELVDRELIITEGTVRAAKYALENGAAMNIAGGTHHAYTNRGEGFCLLNDIAVSSNYLLGQNLANQILVVDLDVHQGNGTAQIFENEDRVFTFSMHGEKNYPLKKEQSDLDIELPDNTGDKEYLEILRNKLPELIEAVNPDFVFFQSGVDVLADDKLGRLALTINGCKQRDEIVLDTCYQNNLPVCMSMGGGYSKQLSKIIEAHSNTYRLAQKIFF</sequence>
<dbReference type="InterPro" id="IPR037138">
    <property type="entry name" value="His_deacetylse_dom_sf"/>
</dbReference>
<keyword evidence="2" id="KW-0378">Hydrolase</keyword>
<name>A0A6N6M397_9FLAO</name>
<dbReference type="InterPro" id="IPR023801">
    <property type="entry name" value="His_deacetylse_dom"/>
</dbReference>
<evidence type="ECO:0000313" key="5">
    <source>
        <dbReference type="Proteomes" id="UP000435357"/>
    </source>
</evidence>
<proteinExistence type="inferred from homology"/>
<dbReference type="GO" id="GO:0040029">
    <property type="term" value="P:epigenetic regulation of gene expression"/>
    <property type="evidence" value="ECO:0007669"/>
    <property type="project" value="TreeGrafter"/>
</dbReference>
<dbReference type="OrthoDB" id="9808367at2"/>
<accession>A0A6N6M397</accession>
<dbReference type="GO" id="GO:0016787">
    <property type="term" value="F:hydrolase activity"/>
    <property type="evidence" value="ECO:0007669"/>
    <property type="project" value="UniProtKB-KW"/>
</dbReference>
<dbReference type="PRINTS" id="PR01270">
    <property type="entry name" value="HDASUPER"/>
</dbReference>
<evidence type="ECO:0000259" key="3">
    <source>
        <dbReference type="Pfam" id="PF00850"/>
    </source>
</evidence>
<keyword evidence="5" id="KW-1185">Reference proteome</keyword>